<evidence type="ECO:0000313" key="1">
    <source>
        <dbReference type="EMBL" id="EEG33368.1"/>
    </source>
</evidence>
<comment type="caution">
    <text evidence="1">The sequence shown here is derived from an EMBL/GenBank/DDBJ whole genome shotgun (WGS) entry which is preliminary data.</text>
</comment>
<dbReference type="EMBL" id="ACEN01000070">
    <property type="protein sequence ID" value="EEG33368.1"/>
    <property type="molecule type" value="Genomic_DNA"/>
</dbReference>
<organism evidence="1 2">
    <name type="scientific">Neisseria flavescens NRL30031/H210</name>
    <dbReference type="NCBI Taxonomy" id="546264"/>
    <lineage>
        <taxon>Bacteria</taxon>
        <taxon>Pseudomonadati</taxon>
        <taxon>Pseudomonadota</taxon>
        <taxon>Betaproteobacteria</taxon>
        <taxon>Neisseriales</taxon>
        <taxon>Neisseriaceae</taxon>
        <taxon>Neisseria</taxon>
    </lineage>
</organism>
<evidence type="ECO:0000313" key="2">
    <source>
        <dbReference type="Proteomes" id="UP000004457"/>
    </source>
</evidence>
<proteinExistence type="predicted"/>
<accession>C0ENJ0</accession>
<keyword evidence="2" id="KW-1185">Reference proteome</keyword>
<gene>
    <name evidence="1" type="ORF">NEIFLAOT_01526</name>
</gene>
<dbReference type="AlphaFoldDB" id="C0ENJ0"/>
<sequence length="236" mass="25003">MPLHKVALHFLIEVGVFDALAVADECLVFILVGVIKLCQSFLQVSPFDDTCCVISGMACPIAVEVLGNFGYDTACGEDIEVGKDGIVVNLKIFVADIAPAQNGGTVIGGKRFVVHSAVESRKVGNIAECTPFSENKGIKQTDFDIGMIVECQQEIIHAVGVVVVQKQTHTDAAFGRAMNQVEQKLAGDVVVPNIVLQIEGMVGGLNQGCTGDKGFMGIVQQIDMGDIGLGGRRRNA</sequence>
<name>C0ENJ0_NEIFL</name>
<dbReference type="Proteomes" id="UP000004457">
    <property type="component" value="Unassembled WGS sequence"/>
</dbReference>
<protein>
    <submittedName>
        <fullName evidence="1">Uncharacterized protein</fullName>
    </submittedName>
</protein>
<reference evidence="1 2" key="1">
    <citation type="submission" date="2009-01" db="EMBL/GenBank/DDBJ databases">
        <authorList>
            <person name="Fulton L."/>
            <person name="Clifton S."/>
            <person name="Chinwalla A.T."/>
            <person name="Mitreva M."/>
            <person name="Sodergren E."/>
            <person name="Weinstock G."/>
            <person name="Clifton S."/>
            <person name="Dooling D.J."/>
            <person name="Fulton B."/>
            <person name="Minx P."/>
            <person name="Pepin K.H."/>
            <person name="Johnson M."/>
            <person name="Bhonagiri V."/>
            <person name="Nash W.E."/>
            <person name="Mardis E.R."/>
            <person name="Wilson R.K."/>
        </authorList>
    </citation>
    <scope>NUCLEOTIDE SEQUENCE [LARGE SCALE GENOMIC DNA]</scope>
    <source>
        <strain evidence="1 2">NRL30031/H210</strain>
    </source>
</reference>